<feature type="compositionally biased region" description="Basic and acidic residues" evidence="1">
    <location>
        <begin position="554"/>
        <end position="563"/>
    </location>
</feature>
<feature type="compositionally biased region" description="Polar residues" evidence="1">
    <location>
        <begin position="564"/>
        <end position="580"/>
    </location>
</feature>
<feature type="region of interest" description="Disordered" evidence="1">
    <location>
        <begin position="391"/>
        <end position="421"/>
    </location>
</feature>
<evidence type="ECO:0000313" key="3">
    <source>
        <dbReference type="Proteomes" id="UP001163850"/>
    </source>
</evidence>
<comment type="caution">
    <text evidence="2">The sequence shown here is derived from an EMBL/GenBank/DDBJ whole genome shotgun (WGS) entry which is preliminary data.</text>
</comment>
<dbReference type="EMBL" id="MU801925">
    <property type="protein sequence ID" value="KAJ3987325.1"/>
    <property type="molecule type" value="Genomic_DNA"/>
</dbReference>
<gene>
    <name evidence="2" type="ORF">F5890DRAFT_1551484</name>
</gene>
<feature type="compositionally biased region" description="Basic and acidic residues" evidence="1">
    <location>
        <begin position="598"/>
        <end position="608"/>
    </location>
</feature>
<sequence length="702" mass="79093">MNSPARSPTEHALNSYTNLTEYHYVPSLVYLCIRQLASYPDQISAVALNYAPPRDSTKFDILKALIPSYHDDSFNISTVDPRLWATLVQIYGASLPEIFRTYPIALTDTRLPLVQCISATPTFSLITILELPGCPQLTDETLTPVKLLYNLTAFDASETKISAWGLKKLMIPALSVDHIEDTDSLFKVGPLGLRILRLRNCKAIDHTIFTSLQKLLLLSVIELISDLRGTSCIPSSIPPPYNQWSSAGLEQSIISSLYHPTPLAQSMSSLRSIDALHSSTTIFQLHIESIRRYPIEDNVMSAPVVEIEDQAVTFTPNAILLHPPQPPDIDQYMDKVAEKEARELANRQKIRKFYASASKSRLYIPSQRYSPGKYYAEFALREKLRLSHDTIRSDFDSSNRPKKKRRLPNREPPIDPSPSLMLYRAPPPWRDIEHLLPAEIYPSKLNQSRPAKFTKAAIVKKSRMRMQIIADFEVSVGTTARKRRVGGAMASFDGVHSIHDESSKPRNKEVSETVRPMLQGRNPFRRSETVTTVSTSTPAPKSCLVESTFIGSSKRNEGIKDTRVTSMTTARPKQQSSTSPKRPLKPISSVRVPELPPEEMRKLKESMIKKPRASLPLGSSSLASDRSSDSLRRKSLPTGRGREIEKLMRKSVDDPISHKRRLDEALEMPQLRVDEKSSRPRIQTNANAKRKMGFDWKTWGNS</sequence>
<proteinExistence type="predicted"/>
<feature type="region of interest" description="Disordered" evidence="1">
    <location>
        <begin position="554"/>
        <end position="643"/>
    </location>
</feature>
<dbReference type="Proteomes" id="UP001163850">
    <property type="component" value="Unassembled WGS sequence"/>
</dbReference>
<feature type="region of interest" description="Disordered" evidence="1">
    <location>
        <begin position="673"/>
        <end position="702"/>
    </location>
</feature>
<feature type="compositionally biased region" description="Low complexity" evidence="1">
    <location>
        <begin position="613"/>
        <end position="625"/>
    </location>
</feature>
<organism evidence="2 3">
    <name type="scientific">Lentinula detonsa</name>
    <dbReference type="NCBI Taxonomy" id="2804962"/>
    <lineage>
        <taxon>Eukaryota</taxon>
        <taxon>Fungi</taxon>
        <taxon>Dikarya</taxon>
        <taxon>Basidiomycota</taxon>
        <taxon>Agaricomycotina</taxon>
        <taxon>Agaricomycetes</taxon>
        <taxon>Agaricomycetidae</taxon>
        <taxon>Agaricales</taxon>
        <taxon>Marasmiineae</taxon>
        <taxon>Omphalotaceae</taxon>
        <taxon>Lentinula</taxon>
    </lineage>
</organism>
<protein>
    <submittedName>
        <fullName evidence="2">Uncharacterized protein</fullName>
    </submittedName>
</protein>
<accession>A0AA38UUS4</accession>
<reference evidence="2" key="1">
    <citation type="submission" date="2022-08" db="EMBL/GenBank/DDBJ databases">
        <authorList>
            <consortium name="DOE Joint Genome Institute"/>
            <person name="Min B."/>
            <person name="Riley R."/>
            <person name="Sierra-Patev S."/>
            <person name="Naranjo-Ortiz M."/>
            <person name="Looney B."/>
            <person name="Konkel Z."/>
            <person name="Slot J.C."/>
            <person name="Sakamoto Y."/>
            <person name="Steenwyk J.L."/>
            <person name="Rokas A."/>
            <person name="Carro J."/>
            <person name="Camarero S."/>
            <person name="Ferreira P."/>
            <person name="Molpeceres G."/>
            <person name="Ruiz-Duenas F.J."/>
            <person name="Serrano A."/>
            <person name="Henrissat B."/>
            <person name="Drula E."/>
            <person name="Hughes K.W."/>
            <person name="Mata J.L."/>
            <person name="Ishikawa N.K."/>
            <person name="Vargas-Isla R."/>
            <person name="Ushijima S."/>
            <person name="Smith C.A."/>
            <person name="Ahrendt S."/>
            <person name="Andreopoulos W."/>
            <person name="He G."/>
            <person name="Labutti K."/>
            <person name="Lipzen A."/>
            <person name="Ng V."/>
            <person name="Sandor L."/>
            <person name="Barry K."/>
            <person name="Martinez A.T."/>
            <person name="Xiao Y."/>
            <person name="Gibbons J.G."/>
            <person name="Terashima K."/>
            <person name="Hibbett D.S."/>
            <person name="Grigoriev I.V."/>
        </authorList>
    </citation>
    <scope>NUCLEOTIDE SEQUENCE</scope>
    <source>
        <strain evidence="2">TFB7829</strain>
    </source>
</reference>
<name>A0AA38UUS4_9AGAR</name>
<evidence type="ECO:0000313" key="2">
    <source>
        <dbReference type="EMBL" id="KAJ3987325.1"/>
    </source>
</evidence>
<evidence type="ECO:0000256" key="1">
    <source>
        <dbReference type="SAM" id="MobiDB-lite"/>
    </source>
</evidence>
<dbReference type="AlphaFoldDB" id="A0AA38UUS4"/>